<name>A0ABR8SJ20_9BACL</name>
<gene>
    <name evidence="2" type="ORF">H9648_05355</name>
</gene>
<evidence type="ECO:0000313" key="2">
    <source>
        <dbReference type="EMBL" id="MBD7963477.1"/>
    </source>
</evidence>
<accession>A0ABR8SJ20</accession>
<dbReference type="Proteomes" id="UP000603641">
    <property type="component" value="Unassembled WGS sequence"/>
</dbReference>
<feature type="transmembrane region" description="Helical" evidence="1">
    <location>
        <begin position="6"/>
        <end position="31"/>
    </location>
</feature>
<evidence type="ECO:0000256" key="1">
    <source>
        <dbReference type="SAM" id="Phobius"/>
    </source>
</evidence>
<proteinExistence type="predicted"/>
<keyword evidence="1" id="KW-0812">Transmembrane</keyword>
<organism evidence="2 3">
    <name type="scientific">Fictibacillus norfolkensis</name>
    <dbReference type="NCBI Taxonomy" id="2762233"/>
    <lineage>
        <taxon>Bacteria</taxon>
        <taxon>Bacillati</taxon>
        <taxon>Bacillota</taxon>
        <taxon>Bacilli</taxon>
        <taxon>Bacillales</taxon>
        <taxon>Fictibacillaceae</taxon>
        <taxon>Fictibacillus</taxon>
    </lineage>
</organism>
<keyword evidence="3" id="KW-1185">Reference proteome</keyword>
<keyword evidence="1" id="KW-1133">Transmembrane helix</keyword>
<evidence type="ECO:0000313" key="3">
    <source>
        <dbReference type="Proteomes" id="UP000603641"/>
    </source>
</evidence>
<protein>
    <submittedName>
        <fullName evidence="2">Uncharacterized protein</fullName>
    </submittedName>
</protein>
<comment type="caution">
    <text evidence="2">The sequence shown here is derived from an EMBL/GenBank/DDBJ whole genome shotgun (WGS) entry which is preliminary data.</text>
</comment>
<keyword evidence="1" id="KW-0472">Membrane</keyword>
<sequence>MEYGASGLALMGLFTFLVPIAVGIFVLVMLYQINQSLKRIADRLDEK</sequence>
<reference evidence="2 3" key="1">
    <citation type="submission" date="2020-08" db="EMBL/GenBank/DDBJ databases">
        <title>A Genomic Blueprint of the Chicken Gut Microbiome.</title>
        <authorList>
            <person name="Gilroy R."/>
            <person name="Ravi A."/>
            <person name="Getino M."/>
            <person name="Pursley I."/>
            <person name="Horton D.L."/>
            <person name="Alikhan N.-F."/>
            <person name="Baker D."/>
            <person name="Gharbi K."/>
            <person name="Hall N."/>
            <person name="Watson M."/>
            <person name="Adriaenssens E.M."/>
            <person name="Foster-Nyarko E."/>
            <person name="Jarju S."/>
            <person name="Secka A."/>
            <person name="Antonio M."/>
            <person name="Oren A."/>
            <person name="Chaudhuri R."/>
            <person name="La Ragione R.M."/>
            <person name="Hildebrand F."/>
            <person name="Pallen M.J."/>
        </authorList>
    </citation>
    <scope>NUCLEOTIDE SEQUENCE [LARGE SCALE GENOMIC DNA]</scope>
    <source>
        <strain evidence="2 3">Sa2CUA10</strain>
    </source>
</reference>
<dbReference type="EMBL" id="JACSQM010000002">
    <property type="protein sequence ID" value="MBD7963477.1"/>
    <property type="molecule type" value="Genomic_DNA"/>
</dbReference>
<dbReference type="RefSeq" id="WP_191752871.1">
    <property type="nucleotide sequence ID" value="NZ_JACSQM010000002.1"/>
</dbReference>